<reference evidence="1 2" key="1">
    <citation type="submission" date="2017-11" db="EMBL/GenBank/DDBJ databases">
        <title>Complete genome of a free-living desiccation-tolerant cyanobacterium and its photosynthetic adaptation to extreme terrestrial habitat.</title>
        <authorList>
            <person name="Shang J."/>
        </authorList>
    </citation>
    <scope>NUCLEOTIDE SEQUENCE [LARGE SCALE GENOMIC DNA]</scope>
    <source>
        <strain evidence="1 2">CCNUN1</strain>
    </source>
</reference>
<organism evidence="1 2">
    <name type="scientific">Nostoc flagelliforme CCNUN1</name>
    <dbReference type="NCBI Taxonomy" id="2038116"/>
    <lineage>
        <taxon>Bacteria</taxon>
        <taxon>Bacillati</taxon>
        <taxon>Cyanobacteriota</taxon>
        <taxon>Cyanophyceae</taxon>
        <taxon>Nostocales</taxon>
        <taxon>Nostocaceae</taxon>
        <taxon>Nostoc</taxon>
    </lineage>
</organism>
<gene>
    <name evidence="1" type="ORF">COO91_03350</name>
</gene>
<name>A0A2K8SRG2_9NOSO</name>
<protein>
    <submittedName>
        <fullName evidence="1">Uncharacterized protein</fullName>
    </submittedName>
</protein>
<dbReference type="RefSeq" id="WP_100899051.1">
    <property type="nucleotide sequence ID" value="NZ_CAWNNC010000001.1"/>
</dbReference>
<dbReference type="AlphaFoldDB" id="A0A2K8SRG2"/>
<sequence length="161" mass="18304">MNSGIRLILDNLSVSFTKFLDPKFPRARAIDGGKLEYSAAGCSIGDGPVFEQPHLWTFSVYCSEDDMRILGAMYHESDTRRRQLPQLNTELTLIDKVREYQERAPRTRVIAPGTSEVMVGASHVSYFAQFHVWFVAEPEFDKAGDKRIAHLSFQETEKFAV</sequence>
<evidence type="ECO:0000313" key="1">
    <source>
        <dbReference type="EMBL" id="AUB37405.1"/>
    </source>
</evidence>
<evidence type="ECO:0000313" key="2">
    <source>
        <dbReference type="Proteomes" id="UP000232003"/>
    </source>
</evidence>
<dbReference type="OrthoDB" id="9881628at2"/>
<dbReference type="Proteomes" id="UP000232003">
    <property type="component" value="Chromosome"/>
</dbReference>
<accession>A0A2K8SRG2</accession>
<keyword evidence="2" id="KW-1185">Reference proteome</keyword>
<dbReference type="KEGG" id="nfl:COO91_03350"/>
<proteinExistence type="predicted"/>
<dbReference type="EMBL" id="CP024785">
    <property type="protein sequence ID" value="AUB37405.1"/>
    <property type="molecule type" value="Genomic_DNA"/>
</dbReference>